<gene>
    <name evidence="1" type="ORF">HH214_18450</name>
</gene>
<evidence type="ECO:0000313" key="2">
    <source>
        <dbReference type="Proteomes" id="UP000503278"/>
    </source>
</evidence>
<dbReference type="AlphaFoldDB" id="A0A7L5E9Y8"/>
<proteinExistence type="predicted"/>
<accession>A0A7L5E9Y8</accession>
<protein>
    <submittedName>
        <fullName evidence="1">Uncharacterized protein</fullName>
    </submittedName>
</protein>
<organism evidence="1 2">
    <name type="scientific">Mucilaginibacter robiniae</name>
    <dbReference type="NCBI Taxonomy" id="2728022"/>
    <lineage>
        <taxon>Bacteria</taxon>
        <taxon>Pseudomonadati</taxon>
        <taxon>Bacteroidota</taxon>
        <taxon>Sphingobacteriia</taxon>
        <taxon>Sphingobacteriales</taxon>
        <taxon>Sphingobacteriaceae</taxon>
        <taxon>Mucilaginibacter</taxon>
    </lineage>
</organism>
<sequence length="67" mass="7458">MKSKFFSVFFHGFLGAVRRFGGGNSSKARPFLAKEKEQAEVGQSPTLLALRFAMGVLRILRGYLSTF</sequence>
<dbReference type="Proteomes" id="UP000503278">
    <property type="component" value="Chromosome"/>
</dbReference>
<evidence type="ECO:0000313" key="1">
    <source>
        <dbReference type="EMBL" id="QJD97713.1"/>
    </source>
</evidence>
<keyword evidence="2" id="KW-1185">Reference proteome</keyword>
<reference evidence="1 2" key="1">
    <citation type="submission" date="2020-04" db="EMBL/GenBank/DDBJ databases">
        <title>Genome sequencing of novel species.</title>
        <authorList>
            <person name="Heo J."/>
            <person name="Kim S.-J."/>
            <person name="Kim J.-S."/>
            <person name="Hong S.-B."/>
            <person name="Kwon S.-W."/>
        </authorList>
    </citation>
    <scope>NUCLEOTIDE SEQUENCE [LARGE SCALE GENOMIC DNA]</scope>
    <source>
        <strain evidence="1 2">F39-2</strain>
    </source>
</reference>
<dbReference type="KEGG" id="mrob:HH214_18450"/>
<dbReference type="EMBL" id="CP051682">
    <property type="protein sequence ID" value="QJD97713.1"/>
    <property type="molecule type" value="Genomic_DNA"/>
</dbReference>
<name>A0A7L5E9Y8_9SPHI</name>